<evidence type="ECO:0000313" key="7">
    <source>
        <dbReference type="Proteomes" id="UP000093044"/>
    </source>
</evidence>
<keyword evidence="1" id="KW-0001">2Fe-2S</keyword>
<evidence type="ECO:0000256" key="3">
    <source>
        <dbReference type="ARBA" id="ARBA00023004"/>
    </source>
</evidence>
<dbReference type="Pfam" id="PF09360">
    <property type="entry name" value="zf-CDGSH"/>
    <property type="match status" value="2"/>
</dbReference>
<dbReference type="PANTHER" id="PTHR46491">
    <property type="entry name" value="CDGSH IRON SULFUR DOMAIN PROTEIN HOMOLOG"/>
    <property type="match status" value="1"/>
</dbReference>
<dbReference type="PIRSF" id="PIRSF009180">
    <property type="entry name" value="UCP009180"/>
    <property type="match status" value="1"/>
</dbReference>
<keyword evidence="4" id="KW-0411">Iron-sulfur</keyword>
<reference evidence="6" key="1">
    <citation type="submission" date="2016-08" db="EMBL/GenBank/DDBJ databases">
        <title>Complete genome of Cloacibacillus porcorum.</title>
        <authorList>
            <person name="Looft T."/>
            <person name="Bayles D.O."/>
            <person name="Alt D.P."/>
        </authorList>
    </citation>
    <scope>NUCLEOTIDE SEQUENCE [LARGE SCALE GENOMIC DNA]</scope>
    <source>
        <strain evidence="6">CL-84</strain>
    </source>
</reference>
<feature type="domain" description="Iron-binding zinc finger CDGSH type" evidence="5">
    <location>
        <begin position="40"/>
        <end position="74"/>
    </location>
</feature>
<dbReference type="AlphaFoldDB" id="A0A1B2I367"/>
<dbReference type="KEGG" id="cpor:BED41_04530"/>
<proteinExistence type="predicted"/>
<name>A0A1B2I367_9BACT</name>
<dbReference type="InterPro" id="IPR016548">
    <property type="entry name" value="UCP009180"/>
</dbReference>
<dbReference type="Gene3D" id="3.40.5.90">
    <property type="entry name" value="CDGSH iron-sulfur domain, mitoNEET-type"/>
    <property type="match status" value="2"/>
</dbReference>
<keyword evidence="3" id="KW-0408">Iron</keyword>
<dbReference type="GeneID" id="83057120"/>
<dbReference type="PANTHER" id="PTHR46491:SF3">
    <property type="entry name" value="CDGSH IRON-SULFUR DOMAIN-CONTAINING PROTEIN 3, MITOCHONDRIAL"/>
    <property type="match status" value="1"/>
</dbReference>
<dbReference type="EMBL" id="CP016757">
    <property type="protein sequence ID" value="ANZ44418.1"/>
    <property type="molecule type" value="Genomic_DNA"/>
</dbReference>
<dbReference type="GO" id="GO:0005737">
    <property type="term" value="C:cytoplasm"/>
    <property type="evidence" value="ECO:0007669"/>
    <property type="project" value="UniProtKB-ARBA"/>
</dbReference>
<dbReference type="InterPro" id="IPR052950">
    <property type="entry name" value="CISD"/>
</dbReference>
<evidence type="ECO:0000256" key="4">
    <source>
        <dbReference type="ARBA" id="ARBA00023014"/>
    </source>
</evidence>
<keyword evidence="2" id="KW-0479">Metal-binding</keyword>
<dbReference type="OrthoDB" id="9793389at2"/>
<dbReference type="GO" id="GO:0051537">
    <property type="term" value="F:2 iron, 2 sulfur cluster binding"/>
    <property type="evidence" value="ECO:0007669"/>
    <property type="project" value="UniProtKB-KW"/>
</dbReference>
<gene>
    <name evidence="6" type="ORF">BED41_04530</name>
</gene>
<protein>
    <submittedName>
        <fullName evidence="6">Iron-binding protein</fullName>
    </submittedName>
</protein>
<dbReference type="RefSeq" id="WP_066743522.1">
    <property type="nucleotide sequence ID" value="NZ_CP016757.1"/>
</dbReference>
<dbReference type="SMART" id="SM00704">
    <property type="entry name" value="ZnF_CDGSH"/>
    <property type="match status" value="2"/>
</dbReference>
<organism evidence="6 7">
    <name type="scientific">Cloacibacillus porcorum</name>
    <dbReference type="NCBI Taxonomy" id="1197717"/>
    <lineage>
        <taxon>Bacteria</taxon>
        <taxon>Thermotogati</taxon>
        <taxon>Synergistota</taxon>
        <taxon>Synergistia</taxon>
        <taxon>Synergistales</taxon>
        <taxon>Synergistaceae</taxon>
        <taxon>Cloacibacillus</taxon>
    </lineage>
</organism>
<accession>A0A1B2I367</accession>
<evidence type="ECO:0000259" key="5">
    <source>
        <dbReference type="SMART" id="SM00704"/>
    </source>
</evidence>
<dbReference type="InterPro" id="IPR018967">
    <property type="entry name" value="FeS-contain_CDGSH-typ"/>
</dbReference>
<evidence type="ECO:0000313" key="6">
    <source>
        <dbReference type="EMBL" id="ANZ44418.1"/>
    </source>
</evidence>
<dbReference type="InterPro" id="IPR042216">
    <property type="entry name" value="MitoNEET_CISD"/>
</dbReference>
<dbReference type="STRING" id="1197717.BED41_04530"/>
<keyword evidence="7" id="KW-1185">Reference proteome</keyword>
<evidence type="ECO:0000256" key="1">
    <source>
        <dbReference type="ARBA" id="ARBA00022714"/>
    </source>
</evidence>
<evidence type="ECO:0000256" key="2">
    <source>
        <dbReference type="ARBA" id="ARBA00022723"/>
    </source>
</evidence>
<dbReference type="Proteomes" id="UP000093044">
    <property type="component" value="Chromosome"/>
</dbReference>
<feature type="domain" description="Iron-binding zinc finger CDGSH type" evidence="5">
    <location>
        <begin position="182"/>
        <end position="219"/>
    </location>
</feature>
<dbReference type="GO" id="GO:0046872">
    <property type="term" value="F:metal ion binding"/>
    <property type="evidence" value="ECO:0007669"/>
    <property type="project" value="UniProtKB-KW"/>
</dbReference>
<sequence length="222" mass="24808">MEEKKITILKDGPYEVTGGVPLNEMRIVPNERGESAAWMKTREYPLQESYHLCRCGHSKNKPFCDGTHAKIHFDGTETAENIPYDESCEIYEGDGMTLMDKRELCAFARFCDPNGQVWGLIEDRKNADLAVEGACNCPAGRLTVVIDGEKAEAELPQEISLIDDHPKGKRGPIWVRGGIPVIGSDGTRYEVRNRVTLCRCGQSRNKPFCDASHMTDPESDED</sequence>